<evidence type="ECO:0000313" key="4">
    <source>
        <dbReference type="Proteomes" id="UP001549366"/>
    </source>
</evidence>
<dbReference type="RefSeq" id="WP_354011398.1">
    <property type="nucleotide sequence ID" value="NZ_JBEWTA010000001.1"/>
</dbReference>
<name>A0ABV2SI02_9GAMM</name>
<proteinExistence type="predicted"/>
<dbReference type="InterPro" id="IPR013087">
    <property type="entry name" value="Znf_C2H2_type"/>
</dbReference>
<dbReference type="SMART" id="SM00355">
    <property type="entry name" value="ZnF_C2H2"/>
    <property type="match status" value="1"/>
</dbReference>
<keyword evidence="1" id="KW-0862">Zinc</keyword>
<evidence type="ECO:0000256" key="1">
    <source>
        <dbReference type="PROSITE-ProRule" id="PRU00042"/>
    </source>
</evidence>
<dbReference type="SUPFAM" id="SSF57667">
    <property type="entry name" value="beta-beta-alpha zinc fingers"/>
    <property type="match status" value="1"/>
</dbReference>
<protein>
    <recommendedName>
        <fullName evidence="2">C2H2-type domain-containing protein</fullName>
    </recommendedName>
</protein>
<dbReference type="InterPro" id="IPR036236">
    <property type="entry name" value="Znf_C2H2_sf"/>
</dbReference>
<comment type="caution">
    <text evidence="3">The sequence shown here is derived from an EMBL/GenBank/DDBJ whole genome shotgun (WGS) entry which is preliminary data.</text>
</comment>
<keyword evidence="1" id="KW-0479">Metal-binding</keyword>
<evidence type="ECO:0000313" key="3">
    <source>
        <dbReference type="EMBL" id="MET4756734.1"/>
    </source>
</evidence>
<keyword evidence="1" id="KW-0863">Zinc-finger</keyword>
<evidence type="ECO:0000259" key="2">
    <source>
        <dbReference type="PROSITE" id="PS50157"/>
    </source>
</evidence>
<sequence>MGRPYQCDLCQLGFTRKADYEGHMKRKHKSPTPVSVQSQVEPVGIVTTTSLQTVAACGNSTTVSTIVSPEGSAYLVTSCTTATTTTMVPLPAEGMATATTNNGTLLAGRDSGVSNEATSGWGLPVLDVSEEDFL</sequence>
<reference evidence="3 4" key="1">
    <citation type="submission" date="2024-06" db="EMBL/GenBank/DDBJ databases">
        <title>Genomic Encyclopedia of Type Strains, Phase V (KMG-V): Genome sequencing to study the core and pangenomes of soil and plant-associated prokaryotes.</title>
        <authorList>
            <person name="Whitman W."/>
        </authorList>
    </citation>
    <scope>NUCLEOTIDE SEQUENCE [LARGE SCALE GENOMIC DNA]</scope>
    <source>
        <strain evidence="3 4">NE40</strain>
    </source>
</reference>
<organism evidence="3 4">
    <name type="scientific">Endozoicomonas lisbonensis</name>
    <dbReference type="NCBI Taxonomy" id="3120522"/>
    <lineage>
        <taxon>Bacteria</taxon>
        <taxon>Pseudomonadati</taxon>
        <taxon>Pseudomonadota</taxon>
        <taxon>Gammaproteobacteria</taxon>
        <taxon>Oceanospirillales</taxon>
        <taxon>Endozoicomonadaceae</taxon>
        <taxon>Endozoicomonas</taxon>
    </lineage>
</organism>
<feature type="domain" description="C2H2-type" evidence="2">
    <location>
        <begin position="5"/>
        <end position="33"/>
    </location>
</feature>
<dbReference type="PROSITE" id="PS00028">
    <property type="entry name" value="ZINC_FINGER_C2H2_1"/>
    <property type="match status" value="1"/>
</dbReference>
<dbReference type="Gene3D" id="3.30.160.60">
    <property type="entry name" value="Classic Zinc Finger"/>
    <property type="match status" value="1"/>
</dbReference>
<keyword evidence="4" id="KW-1185">Reference proteome</keyword>
<dbReference type="PROSITE" id="PS50157">
    <property type="entry name" value="ZINC_FINGER_C2H2_2"/>
    <property type="match status" value="1"/>
</dbReference>
<dbReference type="EMBL" id="JBEWTB010000002">
    <property type="protein sequence ID" value="MET4756734.1"/>
    <property type="molecule type" value="Genomic_DNA"/>
</dbReference>
<dbReference type="Proteomes" id="UP001549366">
    <property type="component" value="Unassembled WGS sequence"/>
</dbReference>
<gene>
    <name evidence="3" type="ORF">V5J35_001926</name>
</gene>
<accession>A0ABV2SI02</accession>